<evidence type="ECO:0000313" key="2">
    <source>
        <dbReference type="EMBL" id="KAL2631640.1"/>
    </source>
</evidence>
<protein>
    <submittedName>
        <fullName evidence="2">Uncharacterized protein</fullName>
    </submittedName>
</protein>
<accession>A0ABD1YLR4</accession>
<feature type="region of interest" description="Disordered" evidence="1">
    <location>
        <begin position="55"/>
        <end position="121"/>
    </location>
</feature>
<feature type="compositionally biased region" description="Basic and acidic residues" evidence="1">
    <location>
        <begin position="59"/>
        <end position="86"/>
    </location>
</feature>
<comment type="caution">
    <text evidence="2">The sequence shown here is derived from an EMBL/GenBank/DDBJ whole genome shotgun (WGS) entry which is preliminary data.</text>
</comment>
<dbReference type="Proteomes" id="UP001605036">
    <property type="component" value="Unassembled WGS sequence"/>
</dbReference>
<proteinExistence type="predicted"/>
<dbReference type="AlphaFoldDB" id="A0ABD1YLR4"/>
<dbReference type="EMBL" id="JBHFFA010000004">
    <property type="protein sequence ID" value="KAL2631640.1"/>
    <property type="molecule type" value="Genomic_DNA"/>
</dbReference>
<organism evidence="2 3">
    <name type="scientific">Riccia fluitans</name>
    <dbReference type="NCBI Taxonomy" id="41844"/>
    <lineage>
        <taxon>Eukaryota</taxon>
        <taxon>Viridiplantae</taxon>
        <taxon>Streptophyta</taxon>
        <taxon>Embryophyta</taxon>
        <taxon>Marchantiophyta</taxon>
        <taxon>Marchantiopsida</taxon>
        <taxon>Marchantiidae</taxon>
        <taxon>Marchantiales</taxon>
        <taxon>Ricciaceae</taxon>
        <taxon>Riccia</taxon>
    </lineage>
</organism>
<evidence type="ECO:0000256" key="1">
    <source>
        <dbReference type="SAM" id="MobiDB-lite"/>
    </source>
</evidence>
<reference evidence="2 3" key="1">
    <citation type="submission" date="2024-09" db="EMBL/GenBank/DDBJ databases">
        <title>Chromosome-scale assembly of Riccia fluitans.</title>
        <authorList>
            <person name="Paukszto L."/>
            <person name="Sawicki J."/>
            <person name="Karawczyk K."/>
            <person name="Piernik-Szablinska J."/>
            <person name="Szczecinska M."/>
            <person name="Mazdziarz M."/>
        </authorList>
    </citation>
    <scope>NUCLEOTIDE SEQUENCE [LARGE SCALE GENOMIC DNA]</scope>
    <source>
        <strain evidence="2">Rf_01</strain>
        <tissue evidence="2">Aerial parts of the thallus</tissue>
    </source>
</reference>
<name>A0ABD1YLR4_9MARC</name>
<gene>
    <name evidence="2" type="ORF">R1flu_016326</name>
</gene>
<feature type="region of interest" description="Disordered" evidence="1">
    <location>
        <begin position="133"/>
        <end position="156"/>
    </location>
</feature>
<keyword evidence="3" id="KW-1185">Reference proteome</keyword>
<sequence length="156" mass="17114">MTTTPISTGMRPRPLSKHPSSPDTLPPTLLCSLLTRSLLPLRFFFSASNQKLCRNTIRRGGEEGRGGKEEEKKKRGEVRRRCDRHERRGHRPRISDPVDRGLSIAGCAEGKGASSDGVRVPENRFDALAPAGRFPRAGEIGSSGQVHEVEIPGGHR</sequence>
<feature type="region of interest" description="Disordered" evidence="1">
    <location>
        <begin position="1"/>
        <end position="24"/>
    </location>
</feature>
<evidence type="ECO:0000313" key="3">
    <source>
        <dbReference type="Proteomes" id="UP001605036"/>
    </source>
</evidence>